<evidence type="ECO:0000313" key="2">
    <source>
        <dbReference type="EMBL" id="ROL53121.1"/>
    </source>
</evidence>
<feature type="transmembrane region" description="Helical" evidence="1">
    <location>
        <begin position="6"/>
        <end position="28"/>
    </location>
</feature>
<protein>
    <submittedName>
        <fullName evidence="2">Serine/threonine-protein kinase Nek11</fullName>
    </submittedName>
</protein>
<keyword evidence="3" id="KW-1185">Reference proteome</keyword>
<keyword evidence="2" id="KW-0418">Kinase</keyword>
<dbReference type="EMBL" id="RJVU01013851">
    <property type="protein sequence ID" value="ROL53121.1"/>
    <property type="molecule type" value="Genomic_DNA"/>
</dbReference>
<organism evidence="2 3">
    <name type="scientific">Anabarilius grahami</name>
    <name type="common">Kanglang fish</name>
    <name type="synonym">Barilius grahami</name>
    <dbReference type="NCBI Taxonomy" id="495550"/>
    <lineage>
        <taxon>Eukaryota</taxon>
        <taxon>Metazoa</taxon>
        <taxon>Chordata</taxon>
        <taxon>Craniata</taxon>
        <taxon>Vertebrata</taxon>
        <taxon>Euteleostomi</taxon>
        <taxon>Actinopterygii</taxon>
        <taxon>Neopterygii</taxon>
        <taxon>Teleostei</taxon>
        <taxon>Ostariophysi</taxon>
        <taxon>Cypriniformes</taxon>
        <taxon>Xenocyprididae</taxon>
        <taxon>Xenocypridinae</taxon>
        <taxon>Xenocypridinae incertae sedis</taxon>
        <taxon>Anabarilius</taxon>
    </lineage>
</organism>
<proteinExistence type="predicted"/>
<evidence type="ECO:0000256" key="1">
    <source>
        <dbReference type="SAM" id="Phobius"/>
    </source>
</evidence>
<gene>
    <name evidence="2" type="ORF">DPX16_14134</name>
</gene>
<dbReference type="OrthoDB" id="248923at2759"/>
<reference evidence="2 3" key="1">
    <citation type="submission" date="2018-10" db="EMBL/GenBank/DDBJ databases">
        <title>Genome assembly for a Yunnan-Guizhou Plateau 3E fish, Anabarilius grahami (Regan), and its evolutionary and genetic applications.</title>
        <authorList>
            <person name="Jiang W."/>
        </authorList>
    </citation>
    <scope>NUCLEOTIDE SEQUENCE [LARGE SCALE GENOMIC DNA]</scope>
    <source>
        <strain evidence="2">AG-KIZ</strain>
        <tissue evidence="2">Muscle</tissue>
    </source>
</reference>
<name>A0A3N0Z467_ANAGA</name>
<keyword evidence="1" id="KW-0812">Transmembrane</keyword>
<accession>A0A3N0Z467</accession>
<keyword evidence="1" id="KW-1133">Transmembrane helix</keyword>
<keyword evidence="2" id="KW-0808">Transferase</keyword>
<evidence type="ECO:0000313" key="3">
    <source>
        <dbReference type="Proteomes" id="UP000281406"/>
    </source>
</evidence>
<comment type="caution">
    <text evidence="2">The sequence shown here is derived from an EMBL/GenBank/DDBJ whole genome shotgun (WGS) entry which is preliminary data.</text>
</comment>
<dbReference type="GO" id="GO:0016301">
    <property type="term" value="F:kinase activity"/>
    <property type="evidence" value="ECO:0007669"/>
    <property type="project" value="UniProtKB-KW"/>
</dbReference>
<dbReference type="AlphaFoldDB" id="A0A3N0Z467"/>
<keyword evidence="1" id="KW-0472">Membrane</keyword>
<dbReference type="Proteomes" id="UP000281406">
    <property type="component" value="Unassembled WGS sequence"/>
</dbReference>
<sequence>MYLQDLCISFLNVNWIILIFILILIWAFRSVCRRLGEEVFLKVYDYLKQARQRQESEESIKQALIQLVEKPSDCFEVDQLLYYEELLLTAQENTVR</sequence>